<keyword evidence="13" id="KW-1185">Reference proteome</keyword>
<dbReference type="Proteomes" id="UP000255417">
    <property type="component" value="Unassembled WGS sequence"/>
</dbReference>
<evidence type="ECO:0000313" key="13">
    <source>
        <dbReference type="Proteomes" id="UP000255417"/>
    </source>
</evidence>
<evidence type="ECO:0000256" key="1">
    <source>
        <dbReference type="ARBA" id="ARBA00004162"/>
    </source>
</evidence>
<keyword evidence="7" id="KW-0653">Protein transport</keyword>
<organism evidence="12 13">
    <name type="scientific">Phocoenobacter uteri</name>
    <dbReference type="NCBI Taxonomy" id="146806"/>
    <lineage>
        <taxon>Bacteria</taxon>
        <taxon>Pseudomonadati</taxon>
        <taxon>Pseudomonadota</taxon>
        <taxon>Gammaproteobacteria</taxon>
        <taxon>Pasteurellales</taxon>
        <taxon>Pasteurellaceae</taxon>
        <taxon>Phocoenobacter</taxon>
    </lineage>
</organism>
<reference evidence="12 13" key="1">
    <citation type="submission" date="2018-06" db="EMBL/GenBank/DDBJ databases">
        <authorList>
            <consortium name="Pathogen Informatics"/>
            <person name="Doyle S."/>
        </authorList>
    </citation>
    <scope>NUCLEOTIDE SEQUENCE [LARGE SCALE GENOMIC DNA]</scope>
    <source>
        <strain evidence="12 13">NCTC12872</strain>
    </source>
</reference>
<keyword evidence="5" id="KW-1003">Cell membrane</keyword>
<evidence type="ECO:0000256" key="6">
    <source>
        <dbReference type="ARBA" id="ARBA00022692"/>
    </source>
</evidence>
<dbReference type="Pfam" id="PF02699">
    <property type="entry name" value="YajC"/>
    <property type="match status" value="1"/>
</dbReference>
<keyword evidence="8 11" id="KW-1133">Transmembrane helix</keyword>
<accession>A0A379C9N8</accession>
<dbReference type="GO" id="GO:0005886">
    <property type="term" value="C:plasma membrane"/>
    <property type="evidence" value="ECO:0007669"/>
    <property type="project" value="UniProtKB-SubCell"/>
</dbReference>
<dbReference type="NCBIfam" id="TIGR00739">
    <property type="entry name" value="yajC"/>
    <property type="match status" value="1"/>
</dbReference>
<dbReference type="PANTHER" id="PTHR33909:SF1">
    <property type="entry name" value="SEC TRANSLOCON ACCESSORY COMPLEX SUBUNIT YAJC"/>
    <property type="match status" value="1"/>
</dbReference>
<keyword evidence="10 11" id="KW-0472">Membrane</keyword>
<dbReference type="SMART" id="SM01323">
    <property type="entry name" value="YajC"/>
    <property type="match status" value="1"/>
</dbReference>
<evidence type="ECO:0000256" key="5">
    <source>
        <dbReference type="ARBA" id="ARBA00022475"/>
    </source>
</evidence>
<proteinExistence type="inferred from homology"/>
<dbReference type="PANTHER" id="PTHR33909">
    <property type="entry name" value="SEC TRANSLOCON ACCESSORY COMPLEX SUBUNIT YAJC"/>
    <property type="match status" value="1"/>
</dbReference>
<dbReference type="InterPro" id="IPR003849">
    <property type="entry name" value="Preprotein_translocase_YajC"/>
</dbReference>
<dbReference type="EMBL" id="UGTA01000001">
    <property type="protein sequence ID" value="SUB58367.1"/>
    <property type="molecule type" value="Genomic_DNA"/>
</dbReference>
<evidence type="ECO:0000256" key="8">
    <source>
        <dbReference type="ARBA" id="ARBA00022989"/>
    </source>
</evidence>
<feature type="transmembrane region" description="Helical" evidence="11">
    <location>
        <begin position="6"/>
        <end position="25"/>
    </location>
</feature>
<evidence type="ECO:0000256" key="7">
    <source>
        <dbReference type="ARBA" id="ARBA00022927"/>
    </source>
</evidence>
<protein>
    <recommendedName>
        <fullName evidence="3">Sec translocon accessory complex subunit YajC</fullName>
    </recommendedName>
</protein>
<keyword evidence="6 11" id="KW-0812">Transmembrane</keyword>
<dbReference type="GO" id="GO:0015031">
    <property type="term" value="P:protein transport"/>
    <property type="evidence" value="ECO:0007669"/>
    <property type="project" value="UniProtKB-KW"/>
</dbReference>
<evidence type="ECO:0000256" key="2">
    <source>
        <dbReference type="ARBA" id="ARBA00006742"/>
    </source>
</evidence>
<evidence type="ECO:0000256" key="4">
    <source>
        <dbReference type="ARBA" id="ARBA00022448"/>
    </source>
</evidence>
<dbReference type="OrthoDB" id="9811406at2"/>
<name>A0A379C9N8_9PAST</name>
<evidence type="ECO:0000256" key="3">
    <source>
        <dbReference type="ARBA" id="ARBA00014962"/>
    </source>
</evidence>
<evidence type="ECO:0000256" key="9">
    <source>
        <dbReference type="ARBA" id="ARBA00023010"/>
    </source>
</evidence>
<comment type="subcellular location">
    <subcellularLocation>
        <location evidence="1">Cell membrane</location>
        <topology evidence="1">Single-pass membrane protein</topology>
    </subcellularLocation>
</comment>
<keyword evidence="9" id="KW-0811">Translocation</keyword>
<evidence type="ECO:0000256" key="11">
    <source>
        <dbReference type="SAM" id="Phobius"/>
    </source>
</evidence>
<dbReference type="AlphaFoldDB" id="A0A379C9N8"/>
<evidence type="ECO:0000313" key="12">
    <source>
        <dbReference type="EMBL" id="SUB58367.1"/>
    </source>
</evidence>
<evidence type="ECO:0000256" key="10">
    <source>
        <dbReference type="ARBA" id="ARBA00023136"/>
    </source>
</evidence>
<gene>
    <name evidence="12" type="primary">yajC</name>
    <name evidence="12" type="ORF">NCTC12872_00329</name>
</gene>
<dbReference type="PRINTS" id="PR01853">
    <property type="entry name" value="YAJCTRNLCASE"/>
</dbReference>
<dbReference type="RefSeq" id="WP_115314889.1">
    <property type="nucleotide sequence ID" value="NZ_LWIF01000001.1"/>
</dbReference>
<comment type="similarity">
    <text evidence="2">Belongs to the YajC family.</text>
</comment>
<keyword evidence="4" id="KW-0813">Transport</keyword>
<sequence>MGAQGGTMQMILMLVIFGGIFYFMVYRPQAKRQKEQKALLDSLSKGDEVLINGGLMGKITKVADESIVMALNETTEVTVRRDFVVATLPKGSVKSL</sequence>